<keyword evidence="2" id="KW-0732">Signal</keyword>
<dbReference type="AlphaFoldDB" id="A0A1I5SPD5"/>
<organism evidence="3 4">
    <name type="scientific">Sphingomonas rubra</name>
    <dbReference type="NCBI Taxonomy" id="634430"/>
    <lineage>
        <taxon>Bacteria</taxon>
        <taxon>Pseudomonadati</taxon>
        <taxon>Pseudomonadota</taxon>
        <taxon>Alphaproteobacteria</taxon>
        <taxon>Sphingomonadales</taxon>
        <taxon>Sphingomonadaceae</taxon>
        <taxon>Sphingomonas</taxon>
    </lineage>
</organism>
<feature type="chain" id="PRO_5011768205" evidence="2">
    <location>
        <begin position="19"/>
        <end position="75"/>
    </location>
</feature>
<proteinExistence type="predicted"/>
<evidence type="ECO:0000256" key="1">
    <source>
        <dbReference type="SAM" id="MobiDB-lite"/>
    </source>
</evidence>
<dbReference type="Proteomes" id="UP000199586">
    <property type="component" value="Unassembled WGS sequence"/>
</dbReference>
<reference evidence="3 4" key="1">
    <citation type="submission" date="2016-10" db="EMBL/GenBank/DDBJ databases">
        <authorList>
            <person name="de Groot N.N."/>
        </authorList>
    </citation>
    <scope>NUCLEOTIDE SEQUENCE [LARGE SCALE GENOMIC DNA]</scope>
    <source>
        <strain evidence="3 4">CGMCC 1.9113</strain>
    </source>
</reference>
<dbReference type="RefSeq" id="WP_143090146.1">
    <property type="nucleotide sequence ID" value="NZ_FOXP01000006.1"/>
</dbReference>
<dbReference type="EMBL" id="FOXP01000006">
    <property type="protein sequence ID" value="SFP72585.1"/>
    <property type="molecule type" value="Genomic_DNA"/>
</dbReference>
<accession>A0A1I5SPD5</accession>
<sequence>MKTIAMIAVLMTSGALHAQDAHPRDTDKVRIQNQESRQYRGEPKANATKRNTRCRIVRQRGQDKRVCGQPVKSGR</sequence>
<feature type="region of interest" description="Disordered" evidence="1">
    <location>
        <begin position="34"/>
        <end position="75"/>
    </location>
</feature>
<evidence type="ECO:0000256" key="2">
    <source>
        <dbReference type="SAM" id="SignalP"/>
    </source>
</evidence>
<dbReference type="STRING" id="634430.SAMN04488241_10636"/>
<evidence type="ECO:0000313" key="4">
    <source>
        <dbReference type="Proteomes" id="UP000199586"/>
    </source>
</evidence>
<evidence type="ECO:0000313" key="3">
    <source>
        <dbReference type="EMBL" id="SFP72585.1"/>
    </source>
</evidence>
<feature type="signal peptide" evidence="2">
    <location>
        <begin position="1"/>
        <end position="18"/>
    </location>
</feature>
<keyword evidence="4" id="KW-1185">Reference proteome</keyword>
<protein>
    <submittedName>
        <fullName evidence="3">Uncharacterized protein</fullName>
    </submittedName>
</protein>
<name>A0A1I5SPD5_9SPHN</name>
<gene>
    <name evidence="3" type="ORF">SAMN04488241_10636</name>
</gene>